<dbReference type="Gramene" id="rna10537">
    <property type="protein sequence ID" value="RHN74461.1"/>
    <property type="gene ID" value="gene10537"/>
</dbReference>
<gene>
    <name evidence="1" type="ORF">MtrunA17_Chr2g0310661</name>
</gene>
<organism evidence="1 2">
    <name type="scientific">Medicago truncatula</name>
    <name type="common">Barrel medic</name>
    <name type="synonym">Medicago tribuloides</name>
    <dbReference type="NCBI Taxonomy" id="3880"/>
    <lineage>
        <taxon>Eukaryota</taxon>
        <taxon>Viridiplantae</taxon>
        <taxon>Streptophyta</taxon>
        <taxon>Embryophyta</taxon>
        <taxon>Tracheophyta</taxon>
        <taxon>Spermatophyta</taxon>
        <taxon>Magnoliopsida</taxon>
        <taxon>eudicotyledons</taxon>
        <taxon>Gunneridae</taxon>
        <taxon>Pentapetalae</taxon>
        <taxon>rosids</taxon>
        <taxon>fabids</taxon>
        <taxon>Fabales</taxon>
        <taxon>Fabaceae</taxon>
        <taxon>Papilionoideae</taxon>
        <taxon>50 kb inversion clade</taxon>
        <taxon>NPAAA clade</taxon>
        <taxon>Hologalegina</taxon>
        <taxon>IRL clade</taxon>
        <taxon>Trifolieae</taxon>
        <taxon>Medicago</taxon>
    </lineage>
</organism>
<dbReference type="EMBL" id="PSQE01000002">
    <property type="protein sequence ID" value="RHN74461.1"/>
    <property type="molecule type" value="Genomic_DNA"/>
</dbReference>
<name>A0A396JCX2_MEDTR</name>
<accession>A0A396JCX2</accession>
<proteinExistence type="predicted"/>
<protein>
    <submittedName>
        <fullName evidence="1">Uncharacterized protein</fullName>
    </submittedName>
</protein>
<evidence type="ECO:0000313" key="1">
    <source>
        <dbReference type="EMBL" id="RHN74461.1"/>
    </source>
</evidence>
<sequence length="69" mass="7510">MFSITPVVKSRQASSPSSFLKNISPFFPVPIGWSMPDIGPTSKSLIHDSLTPGSPKTDIDMWNEGLVFS</sequence>
<comment type="caution">
    <text evidence="1">The sequence shown here is derived from an EMBL/GenBank/DDBJ whole genome shotgun (WGS) entry which is preliminary data.</text>
</comment>
<dbReference type="Proteomes" id="UP000265566">
    <property type="component" value="Chromosome 2"/>
</dbReference>
<evidence type="ECO:0000313" key="2">
    <source>
        <dbReference type="Proteomes" id="UP000265566"/>
    </source>
</evidence>
<dbReference type="AlphaFoldDB" id="A0A396JCX2"/>
<reference evidence="2" key="1">
    <citation type="journal article" date="2018" name="Nat. Plants">
        <title>Whole-genome landscape of Medicago truncatula symbiotic genes.</title>
        <authorList>
            <person name="Pecrix Y."/>
            <person name="Staton S.E."/>
            <person name="Sallet E."/>
            <person name="Lelandais-Briere C."/>
            <person name="Moreau S."/>
            <person name="Carrere S."/>
            <person name="Blein T."/>
            <person name="Jardinaud M.F."/>
            <person name="Latrasse D."/>
            <person name="Zouine M."/>
            <person name="Zahm M."/>
            <person name="Kreplak J."/>
            <person name="Mayjonade B."/>
            <person name="Satge C."/>
            <person name="Perez M."/>
            <person name="Cauet S."/>
            <person name="Marande W."/>
            <person name="Chantry-Darmon C."/>
            <person name="Lopez-Roques C."/>
            <person name="Bouchez O."/>
            <person name="Berard A."/>
            <person name="Debelle F."/>
            <person name="Munos S."/>
            <person name="Bendahmane A."/>
            <person name="Berges H."/>
            <person name="Niebel A."/>
            <person name="Buitink J."/>
            <person name="Frugier F."/>
            <person name="Benhamed M."/>
            <person name="Crespi M."/>
            <person name="Gouzy J."/>
            <person name="Gamas P."/>
        </authorList>
    </citation>
    <scope>NUCLEOTIDE SEQUENCE [LARGE SCALE GENOMIC DNA]</scope>
    <source>
        <strain evidence="2">cv. Jemalong A17</strain>
    </source>
</reference>